<reference evidence="2" key="1">
    <citation type="journal article" date="2012" name="J. Microbiol. Biotechnol.">
        <title>Ramlibacter ginsenosidimutans sp. nov., with ginsenoside-converting activity.</title>
        <authorList>
            <person name="Wang L."/>
            <person name="An D.S."/>
            <person name="Kim S.G."/>
            <person name="Jin F.X."/>
            <person name="Kim S.C."/>
            <person name="Lee S.T."/>
            <person name="Im W.T."/>
        </authorList>
    </citation>
    <scope>NUCLEOTIDE SEQUENCE</scope>
    <source>
        <strain evidence="2">KACC 17527</strain>
    </source>
</reference>
<dbReference type="InterPro" id="IPR047610">
    <property type="entry name" value="ImuA_translesion"/>
</dbReference>
<dbReference type="SUPFAM" id="SSF52540">
    <property type="entry name" value="P-loop containing nucleoside triphosphate hydrolases"/>
    <property type="match status" value="1"/>
</dbReference>
<gene>
    <name evidence="2" type="primary">imuA</name>
    <name evidence="2" type="ORF">JJB11_20745</name>
</gene>
<proteinExistence type="predicted"/>
<dbReference type="Proteomes" id="UP000630528">
    <property type="component" value="Unassembled WGS sequence"/>
</dbReference>
<evidence type="ECO:0000313" key="2">
    <source>
        <dbReference type="EMBL" id="MBK6008537.1"/>
    </source>
</evidence>
<reference evidence="2" key="2">
    <citation type="submission" date="2021-01" db="EMBL/GenBank/DDBJ databases">
        <authorList>
            <person name="Kang M."/>
        </authorList>
    </citation>
    <scope>NUCLEOTIDE SEQUENCE</scope>
    <source>
        <strain evidence="2">KACC 17527</strain>
    </source>
</reference>
<accession>A0A934WPW8</accession>
<dbReference type="AlphaFoldDB" id="A0A934WPW8"/>
<protein>
    <submittedName>
        <fullName evidence="2">Translesion DNA synthesis-associated protein ImuA</fullName>
    </submittedName>
</protein>
<keyword evidence="3" id="KW-1185">Reference proteome</keyword>
<dbReference type="EMBL" id="JAEPWM010000010">
    <property type="protein sequence ID" value="MBK6008537.1"/>
    <property type="molecule type" value="Genomic_DNA"/>
</dbReference>
<evidence type="ECO:0000256" key="1">
    <source>
        <dbReference type="SAM" id="MobiDB-lite"/>
    </source>
</evidence>
<dbReference type="PIRSF" id="PIRSF037290">
    <property type="entry name" value="UCP037290"/>
    <property type="match status" value="1"/>
</dbReference>
<feature type="region of interest" description="Disordered" evidence="1">
    <location>
        <begin position="219"/>
        <end position="240"/>
    </location>
</feature>
<dbReference type="InterPro" id="IPR027417">
    <property type="entry name" value="P-loop_NTPase"/>
</dbReference>
<organism evidence="2 3">
    <name type="scientific">Ramlibacter ginsenosidimutans</name>
    <dbReference type="NCBI Taxonomy" id="502333"/>
    <lineage>
        <taxon>Bacteria</taxon>
        <taxon>Pseudomonadati</taxon>
        <taxon>Pseudomonadota</taxon>
        <taxon>Betaproteobacteria</taxon>
        <taxon>Burkholderiales</taxon>
        <taxon>Comamonadaceae</taxon>
        <taxon>Ramlibacter</taxon>
    </lineage>
</organism>
<dbReference type="Gene3D" id="3.40.50.300">
    <property type="entry name" value="P-loop containing nucleotide triphosphate hydrolases"/>
    <property type="match status" value="1"/>
</dbReference>
<comment type="caution">
    <text evidence="2">The sequence shown here is derived from an EMBL/GenBank/DDBJ whole genome shotgun (WGS) entry which is preliminary data.</text>
</comment>
<name>A0A934WPW8_9BURK</name>
<dbReference type="InterPro" id="IPR017166">
    <property type="entry name" value="UCP037290"/>
</dbReference>
<sequence length="240" mass="25884">MKPLATPLSQLPHVWRGRELASAQEQVLPTGHGVLDGHLPGGGWPLGNLVEVLQQDASRHVWQLLGPALASAVKQGDPALLVHPPYQPFGPSLRAQGIAPERMLCVHADSMRARLWAAEQALRCADVSAVLAWIPQARSEDLRRLHLTAQGGQKLLVVFRPASAREQSSPARLRLLVQGTDQLEVVLLKRRGPPLLQPLVLRSQTPLLSSLLAARSARRAGTPLPTPGSHVLDRTPSLAG</sequence>
<dbReference type="RefSeq" id="WP_201175988.1">
    <property type="nucleotide sequence ID" value="NZ_JAEPWM010000010.1"/>
</dbReference>
<evidence type="ECO:0000313" key="3">
    <source>
        <dbReference type="Proteomes" id="UP000630528"/>
    </source>
</evidence>
<dbReference type="NCBIfam" id="NF033429">
    <property type="entry name" value="ImuA_translesion"/>
    <property type="match status" value="1"/>
</dbReference>